<dbReference type="Proteomes" id="UP000182660">
    <property type="component" value="Unassembled WGS sequence"/>
</dbReference>
<evidence type="ECO:0000313" key="2">
    <source>
        <dbReference type="Proteomes" id="UP000182660"/>
    </source>
</evidence>
<organism evidence="1 2">
    <name type="scientific">Moritella viscosa</name>
    <dbReference type="NCBI Taxonomy" id="80854"/>
    <lineage>
        <taxon>Bacteria</taxon>
        <taxon>Pseudomonadati</taxon>
        <taxon>Pseudomonadota</taxon>
        <taxon>Gammaproteobacteria</taxon>
        <taxon>Alteromonadales</taxon>
        <taxon>Moritellaceae</taxon>
        <taxon>Moritella</taxon>
    </lineage>
</organism>
<accession>A0ABY1H8N3</accession>
<gene>
    <name evidence="1" type="ORF">MT2528_0033</name>
</gene>
<dbReference type="EMBL" id="FPLJ01000002">
    <property type="protein sequence ID" value="SGY81364.1"/>
    <property type="molecule type" value="Genomic_DNA"/>
</dbReference>
<protein>
    <submittedName>
        <fullName evidence="1">Lipid-A-disaccharide synthase</fullName>
    </submittedName>
</protein>
<proteinExistence type="predicted"/>
<keyword evidence="2" id="KW-1185">Reference proteome</keyword>
<dbReference type="GeneID" id="61293768"/>
<name>A0ABY1H8N3_9GAMM</name>
<reference evidence="1 2" key="1">
    <citation type="submission" date="2016-11" db="EMBL/GenBank/DDBJ databases">
        <authorList>
            <person name="Klemetsen T."/>
        </authorList>
    </citation>
    <scope>NUCLEOTIDE SEQUENCE [LARGE SCALE GENOMIC DNA]</scope>
    <source>
        <strain evidence="1">MT 2528</strain>
    </source>
</reference>
<comment type="caution">
    <text evidence="1">The sequence shown here is derived from an EMBL/GenBank/DDBJ whole genome shotgun (WGS) entry which is preliminary data.</text>
</comment>
<evidence type="ECO:0000313" key="1">
    <source>
        <dbReference type="EMBL" id="SGY81364.1"/>
    </source>
</evidence>
<sequence>MGIKDISNSAIAGKKSFDAAGNQYDYERLKQIKGEVWLNNKMIQDRVKQGISPMEAIQQTAQKMKFHDNAPTDKEFSNIHNNVRNEKIEESLSVLFDIPSAT</sequence>
<dbReference type="RefSeq" id="WP_075470779.1">
    <property type="nucleotide sequence ID" value="NZ_CAWQZC010000091.1"/>
</dbReference>